<gene>
    <name evidence="1" type="ORF">KVH43_01370</name>
</gene>
<accession>A0ABX8RCC1</accession>
<reference evidence="1" key="1">
    <citation type="submission" date="2021-07" db="EMBL/GenBank/DDBJ databases">
        <title>Complete genome sequence of Crassaminicella sp. 143-21, isolated from a deep-sea hydrothermal vent.</title>
        <authorList>
            <person name="Li X."/>
        </authorList>
    </citation>
    <scope>NUCLEOTIDE SEQUENCE</scope>
    <source>
        <strain evidence="1">143-21</strain>
    </source>
</reference>
<evidence type="ECO:0000313" key="1">
    <source>
        <dbReference type="EMBL" id="QXM06451.1"/>
    </source>
</evidence>
<name>A0ABX8RCC1_9CLOT</name>
<evidence type="ECO:0000313" key="2">
    <source>
        <dbReference type="Proteomes" id="UP000886818"/>
    </source>
</evidence>
<organism evidence="1 2">
    <name type="scientific">Crassaminicella indica</name>
    <dbReference type="NCBI Taxonomy" id="2855394"/>
    <lineage>
        <taxon>Bacteria</taxon>
        <taxon>Bacillati</taxon>
        <taxon>Bacillota</taxon>
        <taxon>Clostridia</taxon>
        <taxon>Eubacteriales</taxon>
        <taxon>Clostridiaceae</taxon>
        <taxon>Crassaminicella</taxon>
    </lineage>
</organism>
<protein>
    <submittedName>
        <fullName evidence="1">Uncharacterized protein</fullName>
    </submittedName>
</protein>
<keyword evidence="2" id="KW-1185">Reference proteome</keyword>
<dbReference type="EMBL" id="CP078093">
    <property type="protein sequence ID" value="QXM06451.1"/>
    <property type="molecule type" value="Genomic_DNA"/>
</dbReference>
<dbReference type="Proteomes" id="UP000886818">
    <property type="component" value="Chromosome"/>
</dbReference>
<proteinExistence type="predicted"/>
<sequence length="48" mass="5963">MKLIQGFKVGDKYMYFVNGKIRIIKDEKYEEYEIKDFRKNPKRMVKMI</sequence>